<evidence type="ECO:0000313" key="4">
    <source>
        <dbReference type="EMBL" id="TQM08969.1"/>
    </source>
</evidence>
<reference evidence="4 5" key="1">
    <citation type="submission" date="2019-06" db="EMBL/GenBank/DDBJ databases">
        <title>Sequencing the genomes of 1000 actinobacteria strains.</title>
        <authorList>
            <person name="Klenk H.-P."/>
        </authorList>
    </citation>
    <scope>NUCLEOTIDE SEQUENCE [LARGE SCALE GENOMIC DNA]</scope>
    <source>
        <strain evidence="4 5">DSM 45301</strain>
    </source>
</reference>
<evidence type="ECO:0000259" key="3">
    <source>
        <dbReference type="Pfam" id="PF11611"/>
    </source>
</evidence>
<name>A0A543DI47_9PSEU</name>
<evidence type="ECO:0000313" key="5">
    <source>
        <dbReference type="Proteomes" id="UP000315677"/>
    </source>
</evidence>
<dbReference type="InterPro" id="IPR029050">
    <property type="entry name" value="Immunoprotect_excell_Ig-like"/>
</dbReference>
<dbReference type="Gene3D" id="2.60.40.1240">
    <property type="match status" value="1"/>
</dbReference>
<dbReference type="EMBL" id="VFPA01000003">
    <property type="protein sequence ID" value="TQM08969.1"/>
    <property type="molecule type" value="Genomic_DNA"/>
</dbReference>
<feature type="transmembrane region" description="Helical" evidence="2">
    <location>
        <begin position="21"/>
        <end position="39"/>
    </location>
</feature>
<comment type="caution">
    <text evidence="4">The sequence shown here is derived from an EMBL/GenBank/DDBJ whole genome shotgun (WGS) entry which is preliminary data.</text>
</comment>
<accession>A0A543DI47</accession>
<keyword evidence="1" id="KW-0732">Signal</keyword>
<keyword evidence="2" id="KW-0812">Transmembrane</keyword>
<keyword evidence="2" id="KW-0472">Membrane</keyword>
<feature type="domain" description="DUF4352" evidence="3">
    <location>
        <begin position="127"/>
        <end position="250"/>
    </location>
</feature>
<evidence type="ECO:0000256" key="2">
    <source>
        <dbReference type="SAM" id="Phobius"/>
    </source>
</evidence>
<organism evidence="4 5">
    <name type="scientific">Pseudonocardia kunmingensis</name>
    <dbReference type="NCBI Taxonomy" id="630975"/>
    <lineage>
        <taxon>Bacteria</taxon>
        <taxon>Bacillati</taxon>
        <taxon>Actinomycetota</taxon>
        <taxon>Actinomycetes</taxon>
        <taxon>Pseudonocardiales</taxon>
        <taxon>Pseudonocardiaceae</taxon>
        <taxon>Pseudonocardia</taxon>
    </lineage>
</organism>
<protein>
    <submittedName>
        <fullName evidence="4">Uncharacterized protein DUF4352</fullName>
    </submittedName>
</protein>
<dbReference type="InterPro" id="IPR029051">
    <property type="entry name" value="DUF4352"/>
</dbReference>
<gene>
    <name evidence="4" type="ORF">FB558_4710</name>
</gene>
<sequence length="257" mass="26544">MPQYPPPGPGYYPPPPPPQNGFGTAGFVLGLIGLLFSFIPLIGVNAWPLVLLALVFAGLGLSRVRSGRATNKGLTIAGLVCAVIGLLICLLYAAAFSAAVSNVETSAPRATTAYDAQPDSAVATPAGIGDEVQDGSFAFTVTDVKSGVQALGESFLRREAQGEYVLVHVTVRNTGTEAATFLGANQTLLDAQGREFEADSSAAMMNVPDSESFFTPINPGNSVEGVLVFDVPEGLSPAAIELHESMFSGGALVSLAR</sequence>
<evidence type="ECO:0000256" key="1">
    <source>
        <dbReference type="ARBA" id="ARBA00022729"/>
    </source>
</evidence>
<dbReference type="AlphaFoldDB" id="A0A543DI47"/>
<keyword evidence="5" id="KW-1185">Reference proteome</keyword>
<keyword evidence="2" id="KW-1133">Transmembrane helix</keyword>
<proteinExistence type="predicted"/>
<dbReference type="Pfam" id="PF11611">
    <property type="entry name" value="DUF4352"/>
    <property type="match status" value="1"/>
</dbReference>
<feature type="transmembrane region" description="Helical" evidence="2">
    <location>
        <begin position="74"/>
        <end position="95"/>
    </location>
</feature>
<dbReference type="SUPFAM" id="SSF144052">
    <property type="entry name" value="Thermophilic metalloprotease-like"/>
    <property type="match status" value="1"/>
</dbReference>
<dbReference type="Proteomes" id="UP000315677">
    <property type="component" value="Unassembled WGS sequence"/>
</dbReference>